<dbReference type="SUPFAM" id="SSF47203">
    <property type="entry name" value="Acyl-CoA dehydrogenase C-terminal domain-like"/>
    <property type="match status" value="1"/>
</dbReference>
<dbReference type="AlphaFoldDB" id="A0A1L9U7E0"/>
<accession>A0A1L9U7E0</accession>
<dbReference type="GeneID" id="93581134"/>
<dbReference type="Gene3D" id="1.20.140.10">
    <property type="entry name" value="Butyryl-CoA Dehydrogenase, subunit A, domain 3"/>
    <property type="match status" value="1"/>
</dbReference>
<dbReference type="InterPro" id="IPR046373">
    <property type="entry name" value="Acyl-CoA_Oxase/DH_mid-dom_sf"/>
</dbReference>
<dbReference type="GO" id="GO:0003997">
    <property type="term" value="F:acyl-CoA oxidase activity"/>
    <property type="evidence" value="ECO:0007669"/>
    <property type="project" value="InterPro"/>
</dbReference>
<organism evidence="1 2">
    <name type="scientific">Aspergillus brasiliensis (strain CBS 101740 / IMI 381727 / IBT 21946)</name>
    <dbReference type="NCBI Taxonomy" id="767769"/>
    <lineage>
        <taxon>Eukaryota</taxon>
        <taxon>Fungi</taxon>
        <taxon>Dikarya</taxon>
        <taxon>Ascomycota</taxon>
        <taxon>Pezizomycotina</taxon>
        <taxon>Eurotiomycetes</taxon>
        <taxon>Eurotiomycetidae</taxon>
        <taxon>Eurotiales</taxon>
        <taxon>Aspergillaceae</taxon>
        <taxon>Aspergillus</taxon>
        <taxon>Aspergillus subgen. Circumdati</taxon>
    </lineage>
</organism>
<dbReference type="EMBL" id="KV878693">
    <property type="protein sequence ID" value="OJJ67568.1"/>
    <property type="molecule type" value="Genomic_DNA"/>
</dbReference>
<keyword evidence="2" id="KW-1185">Reference proteome</keyword>
<dbReference type="Proteomes" id="UP000184499">
    <property type="component" value="Unassembled WGS sequence"/>
</dbReference>
<dbReference type="OrthoDB" id="538336at2759"/>
<dbReference type="InterPro" id="IPR009100">
    <property type="entry name" value="AcylCoA_DH/oxidase_NM_dom_sf"/>
</dbReference>
<dbReference type="InterPro" id="IPR012258">
    <property type="entry name" value="Acyl-CoA_oxidase"/>
</dbReference>
<dbReference type="GO" id="GO:0033540">
    <property type="term" value="P:fatty acid beta-oxidation using acyl-CoA oxidase"/>
    <property type="evidence" value="ECO:0007669"/>
    <property type="project" value="TreeGrafter"/>
</dbReference>
<dbReference type="OMA" id="MTPKFWA"/>
<dbReference type="RefSeq" id="XP_067474817.1">
    <property type="nucleotide sequence ID" value="XM_067628646.1"/>
</dbReference>
<name>A0A1L9U7E0_ASPBC</name>
<dbReference type="GO" id="GO:0071949">
    <property type="term" value="F:FAD binding"/>
    <property type="evidence" value="ECO:0007669"/>
    <property type="project" value="InterPro"/>
</dbReference>
<dbReference type="GO" id="GO:0005777">
    <property type="term" value="C:peroxisome"/>
    <property type="evidence" value="ECO:0007669"/>
    <property type="project" value="InterPro"/>
</dbReference>
<protein>
    <recommendedName>
        <fullName evidence="3">Acyl-CoA oxidase C-terminal domain-containing protein</fullName>
    </recommendedName>
</protein>
<dbReference type="PANTHER" id="PTHR10909:SF382">
    <property type="entry name" value="ACYL-COENZYME A OXIDASE"/>
    <property type="match status" value="1"/>
</dbReference>
<proteinExistence type="predicted"/>
<dbReference type="SUPFAM" id="SSF56645">
    <property type="entry name" value="Acyl-CoA dehydrogenase NM domain-like"/>
    <property type="match status" value="1"/>
</dbReference>
<evidence type="ECO:0008006" key="3">
    <source>
        <dbReference type="Google" id="ProtNLM"/>
    </source>
</evidence>
<reference evidence="2" key="1">
    <citation type="journal article" date="2017" name="Genome Biol.">
        <title>Comparative genomics reveals high biological diversity and specific adaptations in the industrially and medically important fungal genus Aspergillus.</title>
        <authorList>
            <person name="de Vries R.P."/>
            <person name="Riley R."/>
            <person name="Wiebenga A."/>
            <person name="Aguilar-Osorio G."/>
            <person name="Amillis S."/>
            <person name="Uchima C.A."/>
            <person name="Anderluh G."/>
            <person name="Asadollahi M."/>
            <person name="Askin M."/>
            <person name="Barry K."/>
            <person name="Battaglia E."/>
            <person name="Bayram O."/>
            <person name="Benocci T."/>
            <person name="Braus-Stromeyer S.A."/>
            <person name="Caldana C."/>
            <person name="Canovas D."/>
            <person name="Cerqueira G.C."/>
            <person name="Chen F."/>
            <person name="Chen W."/>
            <person name="Choi C."/>
            <person name="Clum A."/>
            <person name="Dos Santos R.A."/>
            <person name="Damasio A.R."/>
            <person name="Diallinas G."/>
            <person name="Emri T."/>
            <person name="Fekete E."/>
            <person name="Flipphi M."/>
            <person name="Freyberg S."/>
            <person name="Gallo A."/>
            <person name="Gournas C."/>
            <person name="Habgood R."/>
            <person name="Hainaut M."/>
            <person name="Harispe M.L."/>
            <person name="Henrissat B."/>
            <person name="Hilden K.S."/>
            <person name="Hope R."/>
            <person name="Hossain A."/>
            <person name="Karabika E."/>
            <person name="Karaffa L."/>
            <person name="Karanyi Z."/>
            <person name="Krasevec N."/>
            <person name="Kuo A."/>
            <person name="Kusch H."/>
            <person name="LaButti K."/>
            <person name="Lagendijk E.L."/>
            <person name="Lapidus A."/>
            <person name="Levasseur A."/>
            <person name="Lindquist E."/>
            <person name="Lipzen A."/>
            <person name="Logrieco A.F."/>
            <person name="MacCabe A."/>
            <person name="Maekelae M.R."/>
            <person name="Malavazi I."/>
            <person name="Melin P."/>
            <person name="Meyer V."/>
            <person name="Mielnichuk N."/>
            <person name="Miskei M."/>
            <person name="Molnar A.P."/>
            <person name="Mule G."/>
            <person name="Ngan C.Y."/>
            <person name="Orejas M."/>
            <person name="Orosz E."/>
            <person name="Ouedraogo J.P."/>
            <person name="Overkamp K.M."/>
            <person name="Park H.-S."/>
            <person name="Perrone G."/>
            <person name="Piumi F."/>
            <person name="Punt P.J."/>
            <person name="Ram A.F."/>
            <person name="Ramon A."/>
            <person name="Rauscher S."/>
            <person name="Record E."/>
            <person name="Riano-Pachon D.M."/>
            <person name="Robert V."/>
            <person name="Roehrig J."/>
            <person name="Ruller R."/>
            <person name="Salamov A."/>
            <person name="Salih N.S."/>
            <person name="Samson R.A."/>
            <person name="Sandor E."/>
            <person name="Sanguinetti M."/>
            <person name="Schuetze T."/>
            <person name="Sepcic K."/>
            <person name="Shelest E."/>
            <person name="Sherlock G."/>
            <person name="Sophianopoulou V."/>
            <person name="Squina F.M."/>
            <person name="Sun H."/>
            <person name="Susca A."/>
            <person name="Todd R.B."/>
            <person name="Tsang A."/>
            <person name="Unkles S.E."/>
            <person name="van de Wiele N."/>
            <person name="van Rossen-Uffink D."/>
            <person name="Oliveira J.V."/>
            <person name="Vesth T.C."/>
            <person name="Visser J."/>
            <person name="Yu J.-H."/>
            <person name="Zhou M."/>
            <person name="Andersen M.R."/>
            <person name="Archer D.B."/>
            <person name="Baker S.E."/>
            <person name="Benoit I."/>
            <person name="Brakhage A.A."/>
            <person name="Braus G.H."/>
            <person name="Fischer R."/>
            <person name="Frisvad J.C."/>
            <person name="Goldman G.H."/>
            <person name="Houbraken J."/>
            <person name="Oakley B."/>
            <person name="Pocsi I."/>
            <person name="Scazzocchio C."/>
            <person name="Seiboth B."/>
            <person name="vanKuyk P.A."/>
            <person name="Wortman J."/>
            <person name="Dyer P.S."/>
            <person name="Grigoriev I.V."/>
        </authorList>
    </citation>
    <scope>NUCLEOTIDE SEQUENCE [LARGE SCALE GENOMIC DNA]</scope>
    <source>
        <strain evidence="2">CBS 101740 / IMI 381727 / IBT 21946</strain>
    </source>
</reference>
<dbReference type="Gene3D" id="2.40.110.10">
    <property type="entry name" value="Butyryl-CoA Dehydrogenase, subunit A, domain 2"/>
    <property type="match status" value="1"/>
</dbReference>
<evidence type="ECO:0000313" key="2">
    <source>
        <dbReference type="Proteomes" id="UP000184499"/>
    </source>
</evidence>
<gene>
    <name evidence="1" type="ORF">ASPBRDRAFT_660813</name>
</gene>
<evidence type="ECO:0000313" key="1">
    <source>
        <dbReference type="EMBL" id="OJJ67568.1"/>
    </source>
</evidence>
<dbReference type="InterPro" id="IPR036250">
    <property type="entry name" value="AcylCo_DH-like_C"/>
</dbReference>
<dbReference type="PANTHER" id="PTHR10909">
    <property type="entry name" value="ELECTRON TRANSPORT OXIDOREDUCTASE"/>
    <property type="match status" value="1"/>
</dbReference>
<dbReference type="GO" id="GO:0055088">
    <property type="term" value="P:lipid homeostasis"/>
    <property type="evidence" value="ECO:0007669"/>
    <property type="project" value="TreeGrafter"/>
</dbReference>
<dbReference type="VEuPathDB" id="FungiDB:ASPBRDRAFT_660813"/>
<sequence length="548" mass="60514">MQSNHPSSSSTLGLLSSELFKHHYEDASRMEELERSYHRARAIAQLHELALEDALHMTPKFWAVHKDGIIVRDTTAHILVTIQLNLVAGTVAGFAVKRPDLQPLMKEIFNFDISTPFMLNEVGHGCDSRNLETTATLQRDGSFILNTPTPEAVKSMPPSMPIKGVRRVAIVCARLIVDGEDRGIRTFIVPINNGTEMNKGVHSWLLPPITGGRMLDHGLTSFDNVPIHRLGTGALALSLWVIPFLKCAAYCVGRYSQRRTVQAGVRGERVPIISFRAQQLPILHSLAHIAVMEPFSEWITDVYSTDTSLHPGAKHGLGVILKAVFLQNGQWSLANLIERSGAQGVYPHNQMAAFESLTRATGIAEGEVLVLSIRLATELLLGRYTIPEPTNPDCLLAQHEAGIISELRGKLKKIGNHRSDEYSKQVLPCLRPMVIAIGQRLAYEAAVDARVDPDLLALYEAGVIKSDAAWYSEHLGINRDAQFQKECDALDAVLPRLDEHLDNLQIEPYCTAPMLSSDRWMGIIKAAPEFTGNAEMSFPGAKEVQSKL</sequence>
<dbReference type="GO" id="GO:0005504">
    <property type="term" value="F:fatty acid binding"/>
    <property type="evidence" value="ECO:0007669"/>
    <property type="project" value="TreeGrafter"/>
</dbReference>
<dbReference type="STRING" id="767769.A0A1L9U7E0"/>